<reference evidence="2 3" key="1">
    <citation type="submission" date="2018-03" db="EMBL/GenBank/DDBJ databases">
        <authorList>
            <person name="Guldener U."/>
        </authorList>
    </citation>
    <scope>NUCLEOTIDE SEQUENCE [LARGE SCALE GENOMIC DNA]</scope>
    <source>
        <strain evidence="2 3">NBRC100155</strain>
    </source>
</reference>
<sequence length="467" mass="51803">MYQPCSKSLRIFLLASELETILTFVLCAFVIYKKQKRSLGKLWIMTKRESPYGSFYMANCVLTLVLGVALYLVAWSITALIIAAFSFVGLSSYSWWWVIPLPWWPLVTGAWISIHGFIIGCSPRSPLSISKHTSSSYNRWFYLPLPRNAIIVNMILIGPCAIFTTITFTLFSMAGRSYQRANLLASQLVSDEILRQIHEFARGHSVRIENGSQPASDELIRTARRVSAAYFETHRYVSLNCLAAIVFAGIVFVAAFIYGLPNCVSLVEHALSLHREGVPPSCKSIVARTRFLLIQAKPKADTPNDRSGLSLNTWKMTLLALTYVGIVVICAPSFGAVPMIMIIWSWHYGIEHGSIAAPLSFGMITISIVSLMSCTIAAIFCTVATLDPLFRAAIGLNMLRNQVPIDIEVVQHKSVLEELRPVASGVPAKEDDLAHLQGIHHDADRTIQLKPSVSTFQSSKLTDFNDA</sequence>
<keyword evidence="1" id="KW-1133">Transmembrane helix</keyword>
<feature type="transmembrane region" description="Helical" evidence="1">
    <location>
        <begin position="150"/>
        <end position="171"/>
    </location>
</feature>
<protein>
    <submittedName>
        <fullName evidence="2">Related to Dik6, novel virulence factor</fullName>
    </submittedName>
</protein>
<evidence type="ECO:0000256" key="1">
    <source>
        <dbReference type="SAM" id="Phobius"/>
    </source>
</evidence>
<feature type="transmembrane region" description="Helical" evidence="1">
    <location>
        <begin position="52"/>
        <end position="73"/>
    </location>
</feature>
<organism evidence="2 3">
    <name type="scientific">Ustilago trichophora</name>
    <dbReference type="NCBI Taxonomy" id="86804"/>
    <lineage>
        <taxon>Eukaryota</taxon>
        <taxon>Fungi</taxon>
        <taxon>Dikarya</taxon>
        <taxon>Basidiomycota</taxon>
        <taxon>Ustilaginomycotina</taxon>
        <taxon>Ustilaginomycetes</taxon>
        <taxon>Ustilaginales</taxon>
        <taxon>Ustilaginaceae</taxon>
        <taxon>Ustilago</taxon>
    </lineage>
</organism>
<keyword evidence="3" id="KW-1185">Reference proteome</keyword>
<gene>
    <name evidence="2" type="ORF">UTRI_10683</name>
</gene>
<proteinExistence type="predicted"/>
<dbReference type="EMBL" id="OOIN01000016">
    <property type="protein sequence ID" value="SPO26968.1"/>
    <property type="molecule type" value="Genomic_DNA"/>
</dbReference>
<feature type="transmembrane region" description="Helical" evidence="1">
    <location>
        <begin position="320"/>
        <end position="344"/>
    </location>
</feature>
<keyword evidence="1" id="KW-0472">Membrane</keyword>
<evidence type="ECO:0000313" key="2">
    <source>
        <dbReference type="EMBL" id="SPO26968.1"/>
    </source>
</evidence>
<dbReference type="AlphaFoldDB" id="A0A5C3E919"/>
<feature type="transmembrane region" description="Helical" evidence="1">
    <location>
        <begin position="237"/>
        <end position="258"/>
    </location>
</feature>
<keyword evidence="1" id="KW-0812">Transmembrane</keyword>
<name>A0A5C3E919_9BASI</name>
<dbReference type="Proteomes" id="UP000324022">
    <property type="component" value="Unassembled WGS sequence"/>
</dbReference>
<feature type="transmembrane region" description="Helical" evidence="1">
    <location>
        <begin position="356"/>
        <end position="380"/>
    </location>
</feature>
<evidence type="ECO:0000313" key="3">
    <source>
        <dbReference type="Proteomes" id="UP000324022"/>
    </source>
</evidence>
<feature type="transmembrane region" description="Helical" evidence="1">
    <location>
        <begin position="80"/>
        <end position="99"/>
    </location>
</feature>
<accession>A0A5C3E919</accession>
<feature type="transmembrane region" description="Helical" evidence="1">
    <location>
        <begin position="12"/>
        <end position="32"/>
    </location>
</feature>